<dbReference type="EMBL" id="KQ484620">
    <property type="protein sequence ID" value="KYP34341.1"/>
    <property type="molecule type" value="Genomic_DNA"/>
</dbReference>
<evidence type="ECO:0000256" key="1">
    <source>
        <dbReference type="SAM" id="Phobius"/>
    </source>
</evidence>
<sequence>IASIGSNVFRSPVHPSTVFCLKDLLLVPTLTKNLISVSKFSKDNNVYFVFYPHSYFVKSQDLNEKMVSIIFTQHLQRITSTLTAYQSILLLLIGLFDNWILIMPFSMACLKRTFTCPSLLASLILPINILSVSCTNLFMA</sequence>
<gene>
    <name evidence="2" type="ORF">KK1_044722</name>
</gene>
<reference evidence="2" key="1">
    <citation type="journal article" date="2012" name="Nat. Biotechnol.">
        <title>Draft genome sequence of pigeonpea (Cajanus cajan), an orphan legume crop of resource-poor farmers.</title>
        <authorList>
            <person name="Varshney R.K."/>
            <person name="Chen W."/>
            <person name="Li Y."/>
            <person name="Bharti A.K."/>
            <person name="Saxena R.K."/>
            <person name="Schlueter J.A."/>
            <person name="Donoghue M.T."/>
            <person name="Azam S."/>
            <person name="Fan G."/>
            <person name="Whaley A.M."/>
            <person name="Farmer A.D."/>
            <person name="Sheridan J."/>
            <person name="Iwata A."/>
            <person name="Tuteja R."/>
            <person name="Penmetsa R.V."/>
            <person name="Wu W."/>
            <person name="Upadhyaya H.D."/>
            <person name="Yang S.P."/>
            <person name="Shah T."/>
            <person name="Saxena K.B."/>
            <person name="Michael T."/>
            <person name="McCombie W.R."/>
            <person name="Yang B."/>
            <person name="Zhang G."/>
            <person name="Yang H."/>
            <person name="Wang J."/>
            <person name="Spillane C."/>
            <person name="Cook D.R."/>
            <person name="May G.D."/>
            <person name="Xu X."/>
            <person name="Jackson S.A."/>
        </authorList>
    </citation>
    <scope>NUCLEOTIDE SEQUENCE [LARGE SCALE GENOMIC DNA]</scope>
</reference>
<feature type="transmembrane region" description="Helical" evidence="1">
    <location>
        <begin position="119"/>
        <end position="139"/>
    </location>
</feature>
<dbReference type="Gramene" id="C.cajan_42873.t">
    <property type="protein sequence ID" value="C.cajan_42873.t"/>
    <property type="gene ID" value="C.cajan_42873"/>
</dbReference>
<keyword evidence="1" id="KW-0472">Membrane</keyword>
<evidence type="ECO:0008006" key="4">
    <source>
        <dbReference type="Google" id="ProtNLM"/>
    </source>
</evidence>
<organism evidence="2 3">
    <name type="scientific">Cajanus cajan</name>
    <name type="common">Pigeon pea</name>
    <name type="synonym">Cajanus indicus</name>
    <dbReference type="NCBI Taxonomy" id="3821"/>
    <lineage>
        <taxon>Eukaryota</taxon>
        <taxon>Viridiplantae</taxon>
        <taxon>Streptophyta</taxon>
        <taxon>Embryophyta</taxon>
        <taxon>Tracheophyta</taxon>
        <taxon>Spermatophyta</taxon>
        <taxon>Magnoliopsida</taxon>
        <taxon>eudicotyledons</taxon>
        <taxon>Gunneridae</taxon>
        <taxon>Pentapetalae</taxon>
        <taxon>rosids</taxon>
        <taxon>fabids</taxon>
        <taxon>Fabales</taxon>
        <taxon>Fabaceae</taxon>
        <taxon>Papilionoideae</taxon>
        <taxon>50 kb inversion clade</taxon>
        <taxon>NPAAA clade</taxon>
        <taxon>indigoferoid/millettioid clade</taxon>
        <taxon>Phaseoleae</taxon>
        <taxon>Cajanus</taxon>
    </lineage>
</organism>
<feature type="transmembrane region" description="Helical" evidence="1">
    <location>
        <begin position="87"/>
        <end position="107"/>
    </location>
</feature>
<keyword evidence="1" id="KW-0812">Transmembrane</keyword>
<dbReference type="Proteomes" id="UP000075243">
    <property type="component" value="Unassembled WGS sequence"/>
</dbReference>
<dbReference type="AlphaFoldDB" id="A0A151QVH8"/>
<proteinExistence type="predicted"/>
<evidence type="ECO:0000313" key="3">
    <source>
        <dbReference type="Proteomes" id="UP000075243"/>
    </source>
</evidence>
<evidence type="ECO:0000313" key="2">
    <source>
        <dbReference type="EMBL" id="KYP34341.1"/>
    </source>
</evidence>
<feature type="non-terminal residue" evidence="2">
    <location>
        <position position="1"/>
    </location>
</feature>
<accession>A0A151QVH8</accession>
<keyword evidence="1" id="KW-1133">Transmembrane helix</keyword>
<protein>
    <recommendedName>
        <fullName evidence="4">Retrovirus-related Pol polyprotein from transposon TNT 1-94</fullName>
    </recommendedName>
</protein>
<keyword evidence="3" id="KW-1185">Reference proteome</keyword>
<name>A0A151QVH8_CAJCA</name>